<dbReference type="InterPro" id="IPR027417">
    <property type="entry name" value="P-loop_NTPase"/>
</dbReference>
<evidence type="ECO:0000256" key="3">
    <source>
        <dbReference type="ARBA" id="ARBA00022821"/>
    </source>
</evidence>
<dbReference type="InterPro" id="IPR032675">
    <property type="entry name" value="LRR_dom_sf"/>
</dbReference>
<dbReference type="InterPro" id="IPR058192">
    <property type="entry name" value="WHD_ROQ1-like"/>
</dbReference>
<dbReference type="Gene3D" id="3.40.50.10140">
    <property type="entry name" value="Toll/interleukin-1 receptor homology (TIR) domain"/>
    <property type="match status" value="1"/>
</dbReference>
<sequence>MATYNGNVSSSSTTRGGAFRLRWDVFLSFRGEDTRHNITKNIYHSLLKHGVRVFLDDDGLNRGDEIAPSRLEAIDDSAASIVVFSPRYADSHWCLEELAKICECRRLILPVFYGVSPSDVRRQRGPYEKHFRVHEERFGNDRVLRWRNAMAKIGGISGFDLWVFKDSEDTEKIQSLVKRVLNEISNTPMGVAAYIVGLDSRVEKCMKLVDVKSNGIQVLGLYGIGGVGKTTLAKALFNKLVGHFSVHSFLSNVREKSTKGDGIISLQNELINCLSPGTAPVSEVNAGISAIKVRVNDKRLLLVLDDIDHGSQVNALIGKREWFYEGSRIIITTRDREVFPNNLVTEWYEVRELHASEALQLFSYHAMRREKPTDKFFHLSEQIVSLTGSLPLAVEVFGSFLFDKRRVEEWEDALSKLKKIRPRNLHDVLKISYDGLDEEDKCIFLDIACLFVRMEMKREYAIDILRGCGYEAEIAIANFTAKLLVKINEDNILCMHDQIRDMGRQIVRQENFVDPCMRSRLWDRDEILTVFQDDKRSKCIQGIVLDIKQKRRVKDPSAARLSWQNLRRNPSFTSTISYLMESYKECQQERKERKREVSICFKPLGTMLHLRMLQIDYVNIEGKLKNLPAELKWLQWKGCPLRYLPSNFCPQGIAVLDLSDSKLEKVWGWSASNVADKLIVLNLSECYKLTALPDLYGNRALEKLSLENCKGIVEVHESLGNLNTLLHLNLRGCSNLIRLPSDVSGLKRLENLILSGCSKLKELPENIGSMECLKELLVDYTAIENLPESIFRLTKLEKLNLNRCILTRLPQCIGKLHSLKELYLNNTGLEELPHSIGSLASLEKLSVMHSSSLTVLPDSIGNLNSLTELFILGSPIKEIPVHVGSLLNLKNLSVGKGQALTKLPDEIGRLDSIVVLEIVETSIRALPEQIGELKLLEKLEMMKCRYLRSLPESIGSLFRLTTLVLYEAQITELPESIGLLENLIMLKLSHCKQLHKLPGSIGKLKSLHHLLMDDTGVTELPESFGMLSSLMTLYMAKNPPSTSKGTGEAIGSSRGKVMLPNSFSNLSLLNEFDARGWKICGKIPDDFEKLSSLEILKLGHNHFCSLPSSLRGLSFLKELSLPDCGMLKCLPPLPSSLLWVNIANCTALECISDLSNLQSLEELNATNCNKVQDIPGLECLKSLRRLYLSCCSSCHLVIRKRLAKSSLRKIRNLSMPGSRLPDWLSQDVIKVSERRNRAIKGVIIGAVVSLNHQVPDDFRDQLPAIVDIQAKILKLDFPVYTSVLNLEGVPSTDEDQVHLCRYSVNHPLVSQLKDGYNIQVTKRNPPYTKGIELKRSGIYLVYEGDDDYEGDEESLQGSQQSISEKLANFFRSLKED</sequence>
<dbReference type="SUPFAM" id="SSF52200">
    <property type="entry name" value="Toll/Interleukin receptor TIR domain"/>
    <property type="match status" value="1"/>
</dbReference>
<dbReference type="InterPro" id="IPR055414">
    <property type="entry name" value="LRR_R13L4/SHOC2-like"/>
</dbReference>
<dbReference type="AlphaFoldDB" id="A0A6P4BPB6"/>
<dbReference type="RefSeq" id="XP_015900987.3">
    <property type="nucleotide sequence ID" value="XM_016045501.4"/>
</dbReference>
<dbReference type="SMART" id="SM00255">
    <property type="entry name" value="TIR"/>
    <property type="match status" value="1"/>
</dbReference>
<keyword evidence="5" id="KW-1185">Reference proteome</keyword>
<dbReference type="InterPro" id="IPR042197">
    <property type="entry name" value="Apaf_helical"/>
</dbReference>
<dbReference type="InterPro" id="IPR044974">
    <property type="entry name" value="Disease_R_plants"/>
</dbReference>
<dbReference type="PANTHER" id="PTHR11017">
    <property type="entry name" value="LEUCINE-RICH REPEAT-CONTAINING PROTEIN"/>
    <property type="match status" value="1"/>
</dbReference>
<dbReference type="InterPro" id="IPR035897">
    <property type="entry name" value="Toll_tir_struct_dom_sf"/>
</dbReference>
<dbReference type="InterPro" id="IPR003591">
    <property type="entry name" value="Leu-rich_rpt_typical-subtyp"/>
</dbReference>
<evidence type="ECO:0000259" key="4">
    <source>
        <dbReference type="PROSITE" id="PS50104"/>
    </source>
</evidence>
<proteinExistence type="predicted"/>
<keyword evidence="1" id="KW-0433">Leucine-rich repeat</keyword>
<dbReference type="SUPFAM" id="SSF52540">
    <property type="entry name" value="P-loop containing nucleoside triphosphate hydrolases"/>
    <property type="match status" value="1"/>
</dbReference>
<dbReference type="PANTHER" id="PTHR11017:SF385">
    <property type="entry name" value="DISEASE RESISTANCE PROTEIN (TIR-NBS-LRR CLASS)-RELATED"/>
    <property type="match status" value="1"/>
</dbReference>
<dbReference type="InParanoid" id="A0A6P4BPB6"/>
<organism evidence="5 6">
    <name type="scientific">Ziziphus jujuba</name>
    <name type="common">Chinese jujube</name>
    <name type="synonym">Ziziphus sativa</name>
    <dbReference type="NCBI Taxonomy" id="326968"/>
    <lineage>
        <taxon>Eukaryota</taxon>
        <taxon>Viridiplantae</taxon>
        <taxon>Streptophyta</taxon>
        <taxon>Embryophyta</taxon>
        <taxon>Tracheophyta</taxon>
        <taxon>Spermatophyta</taxon>
        <taxon>Magnoliopsida</taxon>
        <taxon>eudicotyledons</taxon>
        <taxon>Gunneridae</taxon>
        <taxon>Pentapetalae</taxon>
        <taxon>rosids</taxon>
        <taxon>fabids</taxon>
        <taxon>Rosales</taxon>
        <taxon>Rhamnaceae</taxon>
        <taxon>Paliureae</taxon>
        <taxon>Ziziphus</taxon>
    </lineage>
</organism>
<dbReference type="Pfam" id="PF01582">
    <property type="entry name" value="TIR"/>
    <property type="match status" value="1"/>
</dbReference>
<protein>
    <submittedName>
        <fullName evidence="6">Disease resistance protein RPV1</fullName>
    </submittedName>
</protein>
<dbReference type="Pfam" id="PF00931">
    <property type="entry name" value="NB-ARC"/>
    <property type="match status" value="1"/>
</dbReference>
<name>A0A6P4BPB6_ZIZJJ</name>
<dbReference type="InterPro" id="IPR002182">
    <property type="entry name" value="NB-ARC"/>
</dbReference>
<dbReference type="InterPro" id="IPR001611">
    <property type="entry name" value="Leu-rich_rpt"/>
</dbReference>
<dbReference type="Pfam" id="PF23598">
    <property type="entry name" value="LRR_14"/>
    <property type="match status" value="1"/>
</dbReference>
<dbReference type="GeneID" id="107434084"/>
<dbReference type="PROSITE" id="PS51450">
    <property type="entry name" value="LRR"/>
    <property type="match status" value="1"/>
</dbReference>
<dbReference type="SMART" id="SM00369">
    <property type="entry name" value="LRR_TYP"/>
    <property type="match status" value="6"/>
</dbReference>
<dbReference type="Proteomes" id="UP001652623">
    <property type="component" value="Chromosome 12"/>
</dbReference>
<dbReference type="Pfam" id="PF23282">
    <property type="entry name" value="WHD_ROQ1"/>
    <property type="match status" value="1"/>
</dbReference>
<dbReference type="Gene3D" id="1.10.8.430">
    <property type="entry name" value="Helical domain of apoptotic protease-activating factors"/>
    <property type="match status" value="1"/>
</dbReference>
<dbReference type="PROSITE" id="PS50104">
    <property type="entry name" value="TIR"/>
    <property type="match status" value="1"/>
</dbReference>
<reference evidence="6" key="1">
    <citation type="submission" date="2025-08" db="UniProtKB">
        <authorList>
            <consortium name="RefSeq"/>
        </authorList>
    </citation>
    <scope>IDENTIFICATION</scope>
    <source>
        <tissue evidence="6">Seedling</tissue>
    </source>
</reference>
<dbReference type="PRINTS" id="PR00364">
    <property type="entry name" value="DISEASERSIST"/>
</dbReference>
<evidence type="ECO:0000313" key="6">
    <source>
        <dbReference type="RefSeq" id="XP_015900987.3"/>
    </source>
</evidence>
<dbReference type="SUPFAM" id="SSF52058">
    <property type="entry name" value="L domain-like"/>
    <property type="match status" value="2"/>
</dbReference>
<accession>A0A6P4BPB6</accession>
<evidence type="ECO:0000256" key="2">
    <source>
        <dbReference type="ARBA" id="ARBA00022737"/>
    </source>
</evidence>
<evidence type="ECO:0000256" key="1">
    <source>
        <dbReference type="ARBA" id="ARBA00022614"/>
    </source>
</evidence>
<dbReference type="Gene3D" id="3.40.50.300">
    <property type="entry name" value="P-loop containing nucleotide triphosphate hydrolases"/>
    <property type="match status" value="1"/>
</dbReference>
<dbReference type="KEGG" id="zju:107434084"/>
<dbReference type="InterPro" id="IPR000157">
    <property type="entry name" value="TIR_dom"/>
</dbReference>
<feature type="domain" description="TIR" evidence="4">
    <location>
        <begin position="21"/>
        <end position="184"/>
    </location>
</feature>
<dbReference type="Gene3D" id="3.80.10.10">
    <property type="entry name" value="Ribonuclease Inhibitor"/>
    <property type="match status" value="6"/>
</dbReference>
<gene>
    <name evidence="6" type="primary">LOC107434084</name>
</gene>
<evidence type="ECO:0000313" key="5">
    <source>
        <dbReference type="Proteomes" id="UP001652623"/>
    </source>
</evidence>
<keyword evidence="2" id="KW-0677">Repeat</keyword>
<keyword evidence="3" id="KW-0611">Plant defense</keyword>